<evidence type="ECO:0000313" key="3">
    <source>
        <dbReference type="EMBL" id="AAR37487.1"/>
    </source>
</evidence>
<protein>
    <submittedName>
        <fullName evidence="3">TolB protein, putative</fullName>
    </submittedName>
</protein>
<keyword evidence="2" id="KW-1133">Transmembrane helix</keyword>
<reference evidence="3" key="2">
    <citation type="submission" date="2003-12" db="EMBL/GenBank/DDBJ databases">
        <title>Monterey Bay Coastal Ocean Microbial Observatory environmental clone sequencing.</title>
        <authorList>
            <person name="DeLong E.F."/>
        </authorList>
    </citation>
    <scope>NUCLEOTIDE SEQUENCE</scope>
</reference>
<sequence length="442" mass="50430">MVSASVQLTSNNEIPVKSTNYVYQLKLRMRAGLVFLLFGLIMHTCGGSVSAIDYFEITNPKFIPVKVGLSKESSPEVVFLQNVFKTNLEKVLYFQFITESKEEFDQSEKVIFHLDLELKSKPFLLKIMLWSQGEKTPVSKELFPVGTNQDLRKLGLKLADWFVENTLGFEGVSTSRISYTAQKSNRRKNIFLSSFDGTVLKRFSYNLGSNNLSSWSFDGNNILYTTLTRSSAQLAIQPAKRLRAKILSFPSGFQPLSASWNLDGESILLTLMKQGNADIYNYHLENAQLNKIFAWKSLETSPQMSPDGRKIAFVSDSARPRRPQIYIHNLNTLKTERVTFKGNFNSSPNWSPNGTQLIYERQEKGYFQLYIYTLSTRRHLQLTFGRFNSEKPDWAPNGKQIVFSAKKKNVPKLYYISSFGGRTIRVTKTPSNIAETNPVWSK</sequence>
<dbReference type="EMBL" id="AY458630">
    <property type="protein sequence ID" value="AAR37487.1"/>
    <property type="molecule type" value="Genomic_DNA"/>
</dbReference>
<dbReference type="InterPro" id="IPR011659">
    <property type="entry name" value="WD40"/>
</dbReference>
<dbReference type="PANTHER" id="PTHR36842:SF1">
    <property type="entry name" value="PROTEIN TOLB"/>
    <property type="match status" value="1"/>
</dbReference>
<dbReference type="Pfam" id="PF07676">
    <property type="entry name" value="PD40"/>
    <property type="match status" value="3"/>
</dbReference>
<dbReference type="PANTHER" id="PTHR36842">
    <property type="entry name" value="PROTEIN TOLB HOMOLOG"/>
    <property type="match status" value="1"/>
</dbReference>
<evidence type="ECO:0000256" key="2">
    <source>
        <dbReference type="SAM" id="Phobius"/>
    </source>
</evidence>
<dbReference type="InterPro" id="IPR011042">
    <property type="entry name" value="6-blade_b-propeller_TolB-like"/>
</dbReference>
<dbReference type="AlphaFoldDB" id="Q6SHY4"/>
<accession>Q6SHY4</accession>
<comment type="similarity">
    <text evidence="1">Belongs to the TolB family.</text>
</comment>
<feature type="transmembrane region" description="Helical" evidence="2">
    <location>
        <begin position="33"/>
        <end position="55"/>
    </location>
</feature>
<keyword evidence="2" id="KW-0812">Transmembrane</keyword>
<gene>
    <name evidence="3" type="ORF">MBMO_EBAC750-01B07.29</name>
</gene>
<dbReference type="SUPFAM" id="SSF69304">
    <property type="entry name" value="Tricorn protease N-terminal domain"/>
    <property type="match status" value="1"/>
</dbReference>
<name>Q6SHY4_9BACT</name>
<evidence type="ECO:0000256" key="1">
    <source>
        <dbReference type="ARBA" id="ARBA00009820"/>
    </source>
</evidence>
<proteinExistence type="inferred from homology"/>
<organism evidence="3">
    <name type="scientific">uncultured marine bacterium 106</name>
    <dbReference type="NCBI Taxonomy" id="257383"/>
    <lineage>
        <taxon>Bacteria</taxon>
        <taxon>environmental samples</taxon>
    </lineage>
</organism>
<keyword evidence="2" id="KW-0472">Membrane</keyword>
<dbReference type="Gene3D" id="2.120.10.30">
    <property type="entry name" value="TolB, C-terminal domain"/>
    <property type="match status" value="2"/>
</dbReference>
<reference evidence="3" key="1">
    <citation type="submission" date="2003-11" db="EMBL/GenBank/DDBJ databases">
        <authorList>
            <person name="Heidelberg J.F."/>
            <person name="Eisen J.A."/>
            <person name="Nelson W.C."/>
            <person name="DeLong E.F."/>
        </authorList>
    </citation>
    <scope>NUCLEOTIDE SEQUENCE</scope>
</reference>